<dbReference type="Proteomes" id="UP000222366">
    <property type="component" value="Unassembled WGS sequence"/>
</dbReference>
<dbReference type="EMBL" id="NJAJ01000027">
    <property type="protein sequence ID" value="PHM64574.1"/>
    <property type="molecule type" value="Genomic_DNA"/>
</dbReference>
<gene>
    <name evidence="1" type="ORF">Xsto_02848</name>
</gene>
<organism evidence="1 2">
    <name type="scientific">Xenorhabdus stockiae</name>
    <dbReference type="NCBI Taxonomy" id="351614"/>
    <lineage>
        <taxon>Bacteria</taxon>
        <taxon>Pseudomonadati</taxon>
        <taxon>Pseudomonadota</taxon>
        <taxon>Gammaproteobacteria</taxon>
        <taxon>Enterobacterales</taxon>
        <taxon>Morganellaceae</taxon>
        <taxon>Xenorhabdus</taxon>
    </lineage>
</organism>
<evidence type="ECO:0000313" key="2">
    <source>
        <dbReference type="Proteomes" id="UP000222366"/>
    </source>
</evidence>
<comment type="caution">
    <text evidence="1">The sequence shown here is derived from an EMBL/GenBank/DDBJ whole genome shotgun (WGS) entry which is preliminary data.</text>
</comment>
<keyword evidence="2" id="KW-1185">Reference proteome</keyword>
<sequence length="147" mass="17234">MIPTFINFLDIPTVTNSFVTTRDMIKTAIPQMLYLTNDIKKDIIIQKNKKTPENITDNKVCNLPLINWRILIKKPESPIKYHYYFFKDSNGKIQVVITPEIERENYLISKSLIAESKYKFKFHHAIKKTARKLLSFLYKGAVHGRTT</sequence>
<proteinExistence type="predicted"/>
<accession>A0A2D0KMA6</accession>
<name>A0A2D0KMA6_9GAMM</name>
<dbReference type="AlphaFoldDB" id="A0A2D0KMA6"/>
<protein>
    <submittedName>
        <fullName evidence="1">Uncharacterized protein</fullName>
    </submittedName>
</protein>
<reference evidence="1 2" key="1">
    <citation type="journal article" date="2017" name="Nat. Microbiol.">
        <title>Natural product diversity associated with the nematode symbionts Photorhabdus and Xenorhabdus.</title>
        <authorList>
            <person name="Tobias N.J."/>
            <person name="Wolff H."/>
            <person name="Djahanschiri B."/>
            <person name="Grundmann F."/>
            <person name="Kronenwerth M."/>
            <person name="Shi Y.M."/>
            <person name="Simonyi S."/>
            <person name="Grun P."/>
            <person name="Shapiro-Ilan D."/>
            <person name="Pidot S.J."/>
            <person name="Stinear T.P."/>
            <person name="Ebersberger I."/>
            <person name="Bode H.B."/>
        </authorList>
    </citation>
    <scope>NUCLEOTIDE SEQUENCE [LARGE SCALE GENOMIC DNA]</scope>
    <source>
        <strain evidence="1 2">DSM 17904</strain>
    </source>
</reference>
<evidence type="ECO:0000313" key="1">
    <source>
        <dbReference type="EMBL" id="PHM64574.1"/>
    </source>
</evidence>